<dbReference type="PROSITE" id="PS51012">
    <property type="entry name" value="ABC_TM2"/>
    <property type="match status" value="1"/>
</dbReference>
<evidence type="ECO:0000256" key="8">
    <source>
        <dbReference type="SAM" id="Phobius"/>
    </source>
</evidence>
<dbReference type="InterPro" id="IPR013525">
    <property type="entry name" value="ABC2_TM"/>
</dbReference>
<dbReference type="Proteomes" id="UP000198548">
    <property type="component" value="Unassembled WGS sequence"/>
</dbReference>
<accession>A0A1H7THS2</accession>
<keyword evidence="6 8" id="KW-1133">Transmembrane helix</keyword>
<comment type="subcellular location">
    <subcellularLocation>
        <location evidence="1">Cell membrane</location>
        <topology evidence="1">Multi-pass membrane protein</topology>
    </subcellularLocation>
</comment>
<keyword evidence="5 8" id="KW-0812">Transmembrane</keyword>
<reference evidence="11 12" key="1">
    <citation type="submission" date="2016-10" db="EMBL/GenBank/DDBJ databases">
        <authorList>
            <person name="de Groot N.N."/>
        </authorList>
    </citation>
    <scope>NUCLEOTIDE SEQUENCE [LARGE SCALE GENOMIC DNA]</scope>
    <source>
        <strain evidence="11 12">DSM 19182</strain>
    </source>
</reference>
<dbReference type="EMBL" id="BJUX01000015">
    <property type="protein sequence ID" value="GEK89467.1"/>
    <property type="molecule type" value="Genomic_DNA"/>
</dbReference>
<dbReference type="AlphaFoldDB" id="A0A1H7THS2"/>
<comment type="similarity">
    <text evidence="2">Belongs to the ABC-2 integral membrane protein family.</text>
</comment>
<evidence type="ECO:0000256" key="2">
    <source>
        <dbReference type="ARBA" id="ARBA00007783"/>
    </source>
</evidence>
<dbReference type="OrthoDB" id="266913at2"/>
<name>A0A1H7THS2_9LACT</name>
<keyword evidence="13" id="KW-1185">Reference proteome</keyword>
<dbReference type="Pfam" id="PF12698">
    <property type="entry name" value="ABC2_membrane_3"/>
    <property type="match status" value="1"/>
</dbReference>
<evidence type="ECO:0000313" key="11">
    <source>
        <dbReference type="EMBL" id="SEL83954.1"/>
    </source>
</evidence>
<evidence type="ECO:0000256" key="7">
    <source>
        <dbReference type="ARBA" id="ARBA00023136"/>
    </source>
</evidence>
<feature type="transmembrane region" description="Helical" evidence="8">
    <location>
        <begin position="243"/>
        <end position="269"/>
    </location>
</feature>
<evidence type="ECO:0000259" key="9">
    <source>
        <dbReference type="PROSITE" id="PS51012"/>
    </source>
</evidence>
<dbReference type="GO" id="GO:0140359">
    <property type="term" value="F:ABC-type transporter activity"/>
    <property type="evidence" value="ECO:0007669"/>
    <property type="project" value="InterPro"/>
</dbReference>
<keyword evidence="3" id="KW-0813">Transport</keyword>
<keyword evidence="7 8" id="KW-0472">Membrane</keyword>
<evidence type="ECO:0000256" key="3">
    <source>
        <dbReference type="ARBA" id="ARBA00022448"/>
    </source>
</evidence>
<evidence type="ECO:0000313" key="12">
    <source>
        <dbReference type="Proteomes" id="UP000198548"/>
    </source>
</evidence>
<dbReference type="PANTHER" id="PTHR30294">
    <property type="entry name" value="MEMBRANE COMPONENT OF ABC TRANSPORTER YHHJ-RELATED"/>
    <property type="match status" value="1"/>
</dbReference>
<dbReference type="PANTHER" id="PTHR30294:SF38">
    <property type="entry name" value="TRANSPORT PERMEASE PROTEIN"/>
    <property type="match status" value="1"/>
</dbReference>
<proteinExistence type="inferred from homology"/>
<keyword evidence="4" id="KW-1003">Cell membrane</keyword>
<feature type="transmembrane region" description="Helical" evidence="8">
    <location>
        <begin position="208"/>
        <end position="231"/>
    </location>
</feature>
<feature type="transmembrane region" description="Helical" evidence="8">
    <location>
        <begin position="161"/>
        <end position="187"/>
    </location>
</feature>
<feature type="domain" description="ABC transmembrane type-2" evidence="9">
    <location>
        <begin position="128"/>
        <end position="357"/>
    </location>
</feature>
<reference evidence="10 13" key="2">
    <citation type="submission" date="2019-07" db="EMBL/GenBank/DDBJ databases">
        <title>Whole genome shotgun sequence of Alkalibacterium putridalgicola NBRC 103243.</title>
        <authorList>
            <person name="Hosoyama A."/>
            <person name="Uohara A."/>
            <person name="Ohji S."/>
            <person name="Ichikawa N."/>
        </authorList>
    </citation>
    <scope>NUCLEOTIDE SEQUENCE [LARGE SCALE GENOMIC DNA]</scope>
    <source>
        <strain evidence="10 13">NBRC 103243</strain>
    </source>
</reference>
<evidence type="ECO:0000313" key="10">
    <source>
        <dbReference type="EMBL" id="GEK89467.1"/>
    </source>
</evidence>
<protein>
    <submittedName>
        <fullName evidence="11">ABC-2 type transport system permease protein</fullName>
    </submittedName>
</protein>
<dbReference type="Proteomes" id="UP000321425">
    <property type="component" value="Unassembled WGS sequence"/>
</dbReference>
<gene>
    <name evidence="10" type="ORF">APU01nite_15060</name>
    <name evidence="11" type="ORF">SAMN04488100_11241</name>
</gene>
<evidence type="ECO:0000256" key="6">
    <source>
        <dbReference type="ARBA" id="ARBA00022989"/>
    </source>
</evidence>
<dbReference type="InterPro" id="IPR047817">
    <property type="entry name" value="ABC2_TM_bact-type"/>
</dbReference>
<dbReference type="RefSeq" id="WP_091487906.1">
    <property type="nucleotide sequence ID" value="NZ_BJUX01000015.1"/>
</dbReference>
<evidence type="ECO:0000256" key="1">
    <source>
        <dbReference type="ARBA" id="ARBA00004651"/>
    </source>
</evidence>
<sequence length="363" mass="40722">MWTVFKLQWQRLFKKPLLVLLFLGLTVLFVYFMGGSQGNQQITVRTFSQELSSEELDEWLAMLNEDETFIFEESDYETVYERIRMNKTAFALELNEDDYRFLVGRENMEMSPIVQHVDQIFTREKRLSAIAQTDGTDPVEVETFITLNTVTGNEAASTNQVFPIMLLVGMTFYFSIFSILLLMINLVEEKKTGTWNRLIFSPLSKTTIYLGQLLHYFLVGLFQIGLAFVILDALLGISLGNNYVAMLVVTVSFVFAIVSLGLLIIGLVSSPQQLQVVIPIVATSMAMVGGAFWPLEVVSNPILLFLAELTPIKHGIQGMMGAVIQDRGVTELLEPVSALLLMGILFMGIGLNLVERVSEKSSI</sequence>
<evidence type="ECO:0000256" key="4">
    <source>
        <dbReference type="ARBA" id="ARBA00022475"/>
    </source>
</evidence>
<dbReference type="EMBL" id="FOBL01000012">
    <property type="protein sequence ID" value="SEL83954.1"/>
    <property type="molecule type" value="Genomic_DNA"/>
</dbReference>
<feature type="transmembrane region" description="Helical" evidence="8">
    <location>
        <begin position="336"/>
        <end position="354"/>
    </location>
</feature>
<evidence type="ECO:0000313" key="13">
    <source>
        <dbReference type="Proteomes" id="UP000321425"/>
    </source>
</evidence>
<dbReference type="GO" id="GO:0005886">
    <property type="term" value="C:plasma membrane"/>
    <property type="evidence" value="ECO:0007669"/>
    <property type="project" value="UniProtKB-SubCell"/>
</dbReference>
<dbReference type="InterPro" id="IPR051449">
    <property type="entry name" value="ABC-2_transporter_component"/>
</dbReference>
<evidence type="ECO:0000256" key="5">
    <source>
        <dbReference type="ARBA" id="ARBA00022692"/>
    </source>
</evidence>
<dbReference type="STRING" id="426703.SAMN04488100_11241"/>
<feature type="transmembrane region" description="Helical" evidence="8">
    <location>
        <begin position="276"/>
        <end position="295"/>
    </location>
</feature>
<organism evidence="11 12">
    <name type="scientific">Alkalibacterium putridalgicola</name>
    <dbReference type="NCBI Taxonomy" id="426703"/>
    <lineage>
        <taxon>Bacteria</taxon>
        <taxon>Bacillati</taxon>
        <taxon>Bacillota</taxon>
        <taxon>Bacilli</taxon>
        <taxon>Lactobacillales</taxon>
        <taxon>Carnobacteriaceae</taxon>
        <taxon>Alkalibacterium</taxon>
    </lineage>
</organism>